<dbReference type="AlphaFoldDB" id="A0A099Y8P1"/>
<evidence type="ECO:0000256" key="7">
    <source>
        <dbReference type="SAM" id="Phobius"/>
    </source>
</evidence>
<gene>
    <name evidence="9" type="ORF">LX03_07235</name>
</gene>
<keyword evidence="5 7" id="KW-1133">Transmembrane helix</keyword>
<dbReference type="Proteomes" id="UP000030001">
    <property type="component" value="Unassembled WGS sequence"/>
</dbReference>
<evidence type="ECO:0000256" key="4">
    <source>
        <dbReference type="ARBA" id="ARBA00022692"/>
    </source>
</evidence>
<feature type="domain" description="Membrane transport protein MMPL" evidence="8">
    <location>
        <begin position="888"/>
        <end position="1110"/>
    </location>
</feature>
<comment type="caution">
    <text evidence="9">The sequence shown here is derived from an EMBL/GenBank/DDBJ whole genome shotgun (WGS) entry which is preliminary data.</text>
</comment>
<feature type="transmembrane region" description="Helical" evidence="7">
    <location>
        <begin position="306"/>
        <end position="327"/>
    </location>
</feature>
<feature type="transmembrane region" description="Helical" evidence="7">
    <location>
        <begin position="281"/>
        <end position="300"/>
    </location>
</feature>
<keyword evidence="4 7" id="KW-0812">Transmembrane</keyword>
<sequence>MRFIKNHVGSLIAWILIVVISIFMLPNVNQLTREHSTISLPANVQSEVASTIGNHWGHHQNNTYQVVAVFNNQDGAMSKSDQKSVNQTIRYLKRHKSELGIKSMLTPYENSATKKNLISKDKTTELVQLNVSKKKSVSNINKQLTKAVKTDGIRTYITGADILQDDFSGAIQEGIKKTEVISVIFIFIVLILVFRSPIVPLISLLTVGVSFITAFSIVTNLVKNFNFPFSNFTQVFMVIVLFGIGTDYNILLYDRFKANLGNGMDKFEAAKNAQWNAGKTILMSGSSILIGFSALGLARFSVYKSAAGVAVGVAVLLIVLLTLNMFFMTTMGKTMFWPVKTFNGESESPFWRFLSKHSLAHPIIALVLVLAALSPFYFTYQNKLNYDDTAEIADSTPSKQGFLIVQKHFSKGTAEPATLYIKSNHTLDNEKDLKLIDQLTEQIKHTKGVKTVASVTQPSGSKIKKLYVNSQMKTVNNGVSTARNGLGKLSAGSQQMTNGLNSAATGTNQLNSGINSAATGANQLTSGLAQLSSGGNQMTNGLNQLSAGSQQLVNGMNLMSQQLSSQLTGANASQLQQLESGLPQINNGIQQLNSALQSAGTSIDTTGIQSNLQNVASQAQIIGSQLEQAGNTLKSIQGSAGSSSSASLDSVMTQFKAAESQANLNDQQKAVMEGAMQQILSGIQSQIASQTNSQTSELASQLQSVAQNLQTAGNADKSLAGSLQNVAGSASSLQNLNTQVATLKAQVAQLAQASNVALPGAVSALQQLTSGLNQIQSALGQGTNALGQLNTGINKLAAASPQLSNGINSAYSGSQQLSAGMGQLSAGSLQLNTGINKLAQSSPQITNGLNQLNSGLGEGQSYLTGLQKSAAAETFYIPKSVLHSNTFKPAIDNYMSSNRKITKITIVFDTNPSDEKATKDAENISNMARKSLKGTALSNATVAMGGQSSRINDIKNTASGDFVRTAAIMLIGIGIALMLITHSLLQPVYILGSLLLAYISSLSINHWLVGIFMHRSMLAWNTPFFSFIMLIALGVDYSIFLMTRYREIDENKYLPGERIYYACAIIGTVVISAAIILSGTFAALIPSGIPTLIEVAMTVIVGLIILVIILPIVMTSTIYLSYPIRNHVKDNQNKRKD</sequence>
<dbReference type="InterPro" id="IPR023908">
    <property type="entry name" value="xxxLxxG_rpt"/>
</dbReference>
<dbReference type="Gene3D" id="1.10.287.950">
    <property type="entry name" value="Methyl-accepting chemotaxis protein"/>
    <property type="match status" value="2"/>
</dbReference>
<dbReference type="PANTHER" id="PTHR33406">
    <property type="entry name" value="MEMBRANE PROTEIN MJ1562-RELATED"/>
    <property type="match status" value="1"/>
</dbReference>
<keyword evidence="3" id="KW-1003">Cell membrane</keyword>
<dbReference type="InterPro" id="IPR004869">
    <property type="entry name" value="MMPL_dom"/>
</dbReference>
<evidence type="ECO:0000256" key="1">
    <source>
        <dbReference type="ARBA" id="ARBA00004651"/>
    </source>
</evidence>
<dbReference type="InterPro" id="IPR011049">
    <property type="entry name" value="Serralysin-like_metalloprot_C"/>
</dbReference>
<dbReference type="PANTHER" id="PTHR33406:SF6">
    <property type="entry name" value="MEMBRANE PROTEIN YDGH-RELATED"/>
    <property type="match status" value="1"/>
</dbReference>
<feature type="transmembrane region" description="Helical" evidence="7">
    <location>
        <begin position="1018"/>
        <end position="1039"/>
    </location>
</feature>
<evidence type="ECO:0000259" key="8">
    <source>
        <dbReference type="Pfam" id="PF03176"/>
    </source>
</evidence>
<dbReference type="SUPFAM" id="SSF101967">
    <property type="entry name" value="Adhesin YadA, collagen-binding domain"/>
    <property type="match status" value="1"/>
</dbReference>
<feature type="domain" description="Membrane transport protein MMPL" evidence="8">
    <location>
        <begin position="53"/>
        <end position="362"/>
    </location>
</feature>
<dbReference type="Gene3D" id="1.20.1640.10">
    <property type="entry name" value="Multidrug efflux transporter AcrB transmembrane domain"/>
    <property type="match status" value="2"/>
</dbReference>
<feature type="transmembrane region" description="Helical" evidence="7">
    <location>
        <begin position="178"/>
        <end position="194"/>
    </location>
</feature>
<evidence type="ECO:0000313" key="9">
    <source>
        <dbReference type="EMBL" id="KGL66634.1"/>
    </source>
</evidence>
<evidence type="ECO:0000256" key="6">
    <source>
        <dbReference type="ARBA" id="ARBA00023136"/>
    </source>
</evidence>
<comment type="similarity">
    <text evidence="2">Belongs to the resistance-nodulation-cell division (RND) (TC 2.A.6) family. MmpL subfamily.</text>
</comment>
<accession>A0A099Y8P1</accession>
<feature type="transmembrane region" description="Helical" evidence="7">
    <location>
        <begin position="234"/>
        <end position="253"/>
    </location>
</feature>
<dbReference type="GO" id="GO:0005886">
    <property type="term" value="C:plasma membrane"/>
    <property type="evidence" value="ECO:0007669"/>
    <property type="project" value="UniProtKB-SubCell"/>
</dbReference>
<dbReference type="InterPro" id="IPR050545">
    <property type="entry name" value="Mycobact_MmpL"/>
</dbReference>
<evidence type="ECO:0000313" key="10">
    <source>
        <dbReference type="Proteomes" id="UP000030001"/>
    </source>
</evidence>
<dbReference type="SUPFAM" id="SSF82866">
    <property type="entry name" value="Multidrug efflux transporter AcrB transmembrane domain"/>
    <property type="match status" value="2"/>
</dbReference>
<feature type="transmembrane region" description="Helical" evidence="7">
    <location>
        <begin position="1097"/>
        <end position="1122"/>
    </location>
</feature>
<organism evidence="9 10">
    <name type="scientific">Limosilactobacillus mucosae</name>
    <name type="common">Lactobacillus mucosae</name>
    <dbReference type="NCBI Taxonomy" id="97478"/>
    <lineage>
        <taxon>Bacteria</taxon>
        <taxon>Bacillati</taxon>
        <taxon>Bacillota</taxon>
        <taxon>Bacilli</taxon>
        <taxon>Lactobacillales</taxon>
        <taxon>Lactobacillaceae</taxon>
        <taxon>Limosilactobacillus</taxon>
    </lineage>
</organism>
<keyword evidence="6 7" id="KW-0472">Membrane</keyword>
<feature type="transmembrane region" description="Helical" evidence="7">
    <location>
        <begin position="1059"/>
        <end position="1085"/>
    </location>
</feature>
<feature type="transmembrane region" description="Helical" evidence="7">
    <location>
        <begin position="7"/>
        <end position="25"/>
    </location>
</feature>
<name>A0A099Y8P1_LIMMU</name>
<evidence type="ECO:0000256" key="3">
    <source>
        <dbReference type="ARBA" id="ARBA00022475"/>
    </source>
</evidence>
<dbReference type="NCBIfam" id="TIGR03057">
    <property type="entry name" value="xxxLxxG_by_4"/>
    <property type="match status" value="5"/>
</dbReference>
<comment type="subcellular location">
    <subcellularLocation>
        <location evidence="1">Cell membrane</location>
        <topology evidence="1">Multi-pass membrane protein</topology>
    </subcellularLocation>
</comment>
<protein>
    <submittedName>
        <fullName evidence="9">Permease</fullName>
    </submittedName>
</protein>
<feature type="transmembrane region" description="Helical" evidence="7">
    <location>
        <begin position="988"/>
        <end position="1012"/>
    </location>
</feature>
<feature type="transmembrane region" description="Helical" evidence="7">
    <location>
        <begin position="359"/>
        <end position="378"/>
    </location>
</feature>
<evidence type="ECO:0000256" key="2">
    <source>
        <dbReference type="ARBA" id="ARBA00010157"/>
    </source>
</evidence>
<reference evidence="9 10" key="1">
    <citation type="submission" date="2014-09" db="EMBL/GenBank/DDBJ databases">
        <title>Lactobacillus mucosae CRL573 Genome Sequencing.</title>
        <authorList>
            <person name="Bleckwedel J."/>
            <person name="Teran L.C."/>
            <person name="Bonacina J."/>
            <person name="Saavedra L."/>
            <person name="Mozzi F.B."/>
            <person name="Raya R.R."/>
        </authorList>
    </citation>
    <scope>NUCLEOTIDE SEQUENCE [LARGE SCALE GENOMIC DNA]</scope>
    <source>
        <strain evidence="9 10">CRL573</strain>
    </source>
</reference>
<proteinExistence type="inferred from homology"/>
<evidence type="ECO:0000256" key="5">
    <source>
        <dbReference type="ARBA" id="ARBA00022989"/>
    </source>
</evidence>
<dbReference type="Pfam" id="PF03176">
    <property type="entry name" value="MMPL"/>
    <property type="match status" value="2"/>
</dbReference>
<dbReference type="EMBL" id="JROC01000034">
    <property type="protein sequence ID" value="KGL66634.1"/>
    <property type="molecule type" value="Genomic_DNA"/>
</dbReference>
<feature type="transmembrane region" description="Helical" evidence="7">
    <location>
        <begin position="962"/>
        <end position="981"/>
    </location>
</feature>